<keyword evidence="1" id="KW-0597">Phosphoprotein</keyword>
<feature type="compositionally biased region" description="Basic and acidic residues" evidence="2">
    <location>
        <begin position="152"/>
        <end position="165"/>
    </location>
</feature>
<feature type="compositionally biased region" description="Polar residues" evidence="2">
    <location>
        <begin position="1033"/>
        <end position="1070"/>
    </location>
</feature>
<feature type="compositionally biased region" description="Low complexity" evidence="2">
    <location>
        <begin position="250"/>
        <end position="266"/>
    </location>
</feature>
<evidence type="ECO:0000256" key="1">
    <source>
        <dbReference type="ARBA" id="ARBA00022553"/>
    </source>
</evidence>
<dbReference type="OMA" id="YHTQNAG"/>
<protein>
    <recommendedName>
        <fullName evidence="7">Ubinuclein-1</fullName>
    </recommendedName>
</protein>
<feature type="region of interest" description="Disordered" evidence="2">
    <location>
        <begin position="152"/>
        <end position="281"/>
    </location>
</feature>
<evidence type="ECO:0000259" key="3">
    <source>
        <dbReference type="Pfam" id="PF08729"/>
    </source>
</evidence>
<dbReference type="OrthoDB" id="68076at2759"/>
<feature type="compositionally biased region" description="Basic and acidic residues" evidence="2">
    <location>
        <begin position="776"/>
        <end position="789"/>
    </location>
</feature>
<dbReference type="EnsemblMetazoa" id="XM_038199595.1">
    <property type="protein sequence ID" value="XP_038055523.1"/>
    <property type="gene ID" value="LOC119727630"/>
</dbReference>
<accession>A0A913ZUZ9</accession>
<dbReference type="Pfam" id="PF14075">
    <property type="entry name" value="UBN_AB"/>
    <property type="match status" value="1"/>
</dbReference>
<dbReference type="AlphaFoldDB" id="A0A913ZUZ9"/>
<reference evidence="5" key="1">
    <citation type="submission" date="2022-11" db="UniProtKB">
        <authorList>
            <consortium name="EnsemblMetazoa"/>
        </authorList>
    </citation>
    <scope>IDENTIFICATION</scope>
</reference>
<feature type="compositionally biased region" description="Low complexity" evidence="2">
    <location>
        <begin position="975"/>
        <end position="985"/>
    </location>
</feature>
<name>A0A913ZUZ9_PATMI</name>
<feature type="compositionally biased region" description="Low complexity" evidence="2">
    <location>
        <begin position="790"/>
        <end position="804"/>
    </location>
</feature>
<feature type="compositionally biased region" description="Polar residues" evidence="2">
    <location>
        <begin position="957"/>
        <end position="970"/>
    </location>
</feature>
<feature type="domain" description="Ubinuclein middle" evidence="4">
    <location>
        <begin position="363"/>
        <end position="571"/>
    </location>
</feature>
<evidence type="ECO:0000259" key="4">
    <source>
        <dbReference type="Pfam" id="PF14075"/>
    </source>
</evidence>
<feature type="region of interest" description="Disordered" evidence="2">
    <location>
        <begin position="710"/>
        <end position="824"/>
    </location>
</feature>
<feature type="region of interest" description="Disordered" evidence="2">
    <location>
        <begin position="929"/>
        <end position="1084"/>
    </location>
</feature>
<feature type="region of interest" description="Disordered" evidence="2">
    <location>
        <begin position="1108"/>
        <end position="1155"/>
    </location>
</feature>
<dbReference type="Pfam" id="PF08729">
    <property type="entry name" value="HUN"/>
    <property type="match status" value="1"/>
</dbReference>
<feature type="region of interest" description="Disordered" evidence="2">
    <location>
        <begin position="649"/>
        <end position="690"/>
    </location>
</feature>
<feature type="compositionally biased region" description="Basic residues" evidence="2">
    <location>
        <begin position="166"/>
        <end position="180"/>
    </location>
</feature>
<dbReference type="PANTHER" id="PTHR21669:SF28">
    <property type="entry name" value="YEMANUCLEIN"/>
    <property type="match status" value="1"/>
</dbReference>
<dbReference type="InterPro" id="IPR026947">
    <property type="entry name" value="UBN_middle_dom"/>
</dbReference>
<feature type="compositionally biased region" description="Low complexity" evidence="2">
    <location>
        <begin position="1071"/>
        <end position="1084"/>
    </location>
</feature>
<dbReference type="GO" id="GO:0005634">
    <property type="term" value="C:nucleus"/>
    <property type="evidence" value="ECO:0007669"/>
    <property type="project" value="TreeGrafter"/>
</dbReference>
<feature type="region of interest" description="Disordered" evidence="2">
    <location>
        <begin position="327"/>
        <end position="368"/>
    </location>
</feature>
<feature type="domain" description="Hpc2-related" evidence="3">
    <location>
        <begin position="98"/>
        <end position="148"/>
    </location>
</feature>
<dbReference type="Proteomes" id="UP000887568">
    <property type="component" value="Unplaced"/>
</dbReference>
<dbReference type="CTD" id="254048"/>
<feature type="region of interest" description="Disordered" evidence="2">
    <location>
        <begin position="573"/>
        <end position="637"/>
    </location>
</feature>
<organism evidence="5 6">
    <name type="scientific">Patiria miniata</name>
    <name type="common">Bat star</name>
    <name type="synonym">Asterina miniata</name>
    <dbReference type="NCBI Taxonomy" id="46514"/>
    <lineage>
        <taxon>Eukaryota</taxon>
        <taxon>Metazoa</taxon>
        <taxon>Echinodermata</taxon>
        <taxon>Eleutherozoa</taxon>
        <taxon>Asterozoa</taxon>
        <taxon>Asteroidea</taxon>
        <taxon>Valvatacea</taxon>
        <taxon>Valvatida</taxon>
        <taxon>Asterinidae</taxon>
        <taxon>Patiria</taxon>
    </lineage>
</organism>
<evidence type="ECO:0008006" key="7">
    <source>
        <dbReference type="Google" id="ProtNLM"/>
    </source>
</evidence>
<dbReference type="GeneID" id="119727630"/>
<evidence type="ECO:0000313" key="5">
    <source>
        <dbReference type="EnsemblMetazoa" id="XP_038055523.1"/>
    </source>
</evidence>
<keyword evidence="6" id="KW-1185">Reference proteome</keyword>
<dbReference type="RefSeq" id="XP_038055523.1">
    <property type="nucleotide sequence ID" value="XM_038199595.1"/>
</dbReference>
<dbReference type="PANTHER" id="PTHR21669">
    <property type="entry name" value="CAPZ-INTERACTING PROTEIN AND RELATED PROTEINS"/>
    <property type="match status" value="1"/>
</dbReference>
<dbReference type="InterPro" id="IPR014840">
    <property type="entry name" value="HRD"/>
</dbReference>
<evidence type="ECO:0000313" key="6">
    <source>
        <dbReference type="Proteomes" id="UP000887568"/>
    </source>
</evidence>
<feature type="compositionally biased region" description="Basic and acidic residues" evidence="2">
    <location>
        <begin position="618"/>
        <end position="627"/>
    </location>
</feature>
<sequence>MAERRRIIPSSVGPLFPVKKEKETAPSMRFKLNLKEPSDKTCSVFSYCQLVKNAVQGEKSGNGPQKSFNELDEEDMDGLESIAKKFEEKYAPKTGKKKRNAFIDDLIDVGMGYDETDPFVDNSECYDELVPDVLTTQFGGFYINQGQLHFREKSDSDNSADFKDMTRRKKTPKIHKKHRRTSDGDRKEGKRKRNLSSSSDKAAKKMRKQLQRQFGKPGRKKKSLSSRIPTVAELLKQREEAKQHEIISGPSPSKSNATSATSNAAPRVPATNTQTPKPNGLPAAVEVTDLNASLGDIDPSLDLGLIMSDLKMDSDMAAAMEEALKGPMGGADMPQDPTVGNKGGASLGPQGDDGTDGDEEVPLPSGLPSTLVYNVDKIREAARKSVEGKCKFFTAAVNGLLLKIENQSRELSCGARSVLYSHLAYNLPCTKETLLKRAKKLRLNAHDSHLKEPLQKLKEAIALAMPAQLERYQQECQTAAQDKYNAMMNKSQTPEDDAKSKGTRGLVPSKKFKWNDGMRELLCAIVSVKLQTYKLSKIRTQSAEDYLKAYLEDEIKPLWPAGWMQTRTLFKESRSAHGSITSMDPKQRRMPNPAAKKPTSAKTSPQETLNPSQVKQTDYGHKQDKPDAPGISTDSSQDSYVRTLLDFASDSSKPDSDIAATDPQQAPAKDLVESKSVGRPKATSSSETVLHRVRDPRDLVDLLIAEQLAMHDKADSSSGVASKKAAADPRAKAAGAPSKRDPPPEEPSAMALQLEILRQAAMMTQSKDSWIGEGGSSRKEQPSYSDDIKALSQATAAASSSHISGRTTHGPTPQPKAPSKTAKTSFQLEFEKMYSMTEKTNPTTVPEVIKVTPTSSHKYKTSAPQPEQVGLSASSKLAQQKSAFEKLRLAGQVPPGFDSSAQASQPVVKLTRHPNLSAAVGIKSSTDLKAQTRKLVSPSNTHSSKREPLAASHRVSQHGNTPIVTCTSPTMPVKTPTTTLSSTSSGYPGRADTHFQLISQAGDRSSSSKHTGKVTPTTPAYTSPSPPKGSPHSLRTSPYSTSPGQVVPASTSPRRTSPLGQKAGFSQYQRTSTSTSPGHSSSYSASNYAAGIPTLPGYQQLTLADLTRKQRPTSPGFASPTFPIGSGHVSPGHQGSPGQSTSPGDAIITGPAPGTFYHTQNAGNIAAAAAAAAASSSTNSQRLLHQQITLDSMLYAHQAFPEPHRKQKQHRIP</sequence>
<feature type="region of interest" description="Disordered" evidence="2">
    <location>
        <begin position="855"/>
        <end position="874"/>
    </location>
</feature>
<feature type="compositionally biased region" description="Polar residues" evidence="2">
    <location>
        <begin position="996"/>
        <end position="1009"/>
    </location>
</feature>
<evidence type="ECO:0000256" key="2">
    <source>
        <dbReference type="SAM" id="MobiDB-lite"/>
    </source>
</evidence>
<dbReference type="GO" id="GO:0006325">
    <property type="term" value="P:chromatin organization"/>
    <property type="evidence" value="ECO:0007669"/>
    <property type="project" value="TreeGrafter"/>
</dbReference>
<feature type="compositionally biased region" description="Basic and acidic residues" evidence="2">
    <location>
        <begin position="235"/>
        <end position="245"/>
    </location>
</feature>
<feature type="compositionally biased region" description="Polar residues" evidence="2">
    <location>
        <begin position="600"/>
        <end position="616"/>
    </location>
</feature>
<proteinExistence type="predicted"/>